<evidence type="ECO:0000313" key="8">
    <source>
        <dbReference type="Proteomes" id="UP000823674"/>
    </source>
</evidence>
<feature type="chain" id="PRO_5045084423" evidence="6">
    <location>
        <begin position="26"/>
        <end position="83"/>
    </location>
</feature>
<sequence>MALSKVQLVVLLMACFLLFTSQSKAYTINECNYRGKCNTAADCKVPCEDPKFPPGTIVLVNYHQKITTSNVVSHENEQCGTLT</sequence>
<accession>A0ABQ7LKQ0</accession>
<dbReference type="Proteomes" id="UP000823674">
    <property type="component" value="Chromosome A09"/>
</dbReference>
<reference evidence="7 8" key="1">
    <citation type="submission" date="2021-03" db="EMBL/GenBank/DDBJ databases">
        <authorList>
            <person name="King G.J."/>
            <person name="Bancroft I."/>
            <person name="Baten A."/>
            <person name="Bloomfield J."/>
            <person name="Borpatragohain P."/>
            <person name="He Z."/>
            <person name="Irish N."/>
            <person name="Irwin J."/>
            <person name="Liu K."/>
            <person name="Mauleon R.P."/>
            <person name="Moore J."/>
            <person name="Morris R."/>
            <person name="Ostergaard L."/>
            <person name="Wang B."/>
            <person name="Wells R."/>
        </authorList>
    </citation>
    <scope>NUCLEOTIDE SEQUENCE [LARGE SCALE GENOMIC DNA]</scope>
    <source>
        <strain evidence="7">R-o-18</strain>
        <tissue evidence="7">Leaf</tissue>
    </source>
</reference>
<comment type="similarity">
    <text evidence="1">Belongs to the DEFL family.</text>
</comment>
<dbReference type="InterPro" id="IPR010851">
    <property type="entry name" value="DEFL"/>
</dbReference>
<protein>
    <submittedName>
        <fullName evidence="7">Uncharacterized protein</fullName>
    </submittedName>
</protein>
<name>A0ABQ7LKQ0_BRACM</name>
<proteinExistence type="inferred from homology"/>
<comment type="caution">
    <text evidence="7">The sequence shown here is derived from an EMBL/GenBank/DDBJ whole genome shotgun (WGS) entry which is preliminary data.</text>
</comment>
<gene>
    <name evidence="7" type="primary">A09p063810.1_BraROA</name>
    <name evidence="7" type="ORF">IGI04_037791</name>
</gene>
<keyword evidence="8" id="KW-1185">Reference proteome</keyword>
<keyword evidence="5" id="KW-1015">Disulfide bond</keyword>
<keyword evidence="4" id="KW-0611">Plant defense</keyword>
<evidence type="ECO:0000256" key="3">
    <source>
        <dbReference type="ARBA" id="ARBA00022577"/>
    </source>
</evidence>
<dbReference type="EMBL" id="JADBGQ010000008">
    <property type="protein sequence ID" value="KAG5386321.1"/>
    <property type="molecule type" value="Genomic_DNA"/>
</dbReference>
<keyword evidence="3" id="KW-0295">Fungicide</keyword>
<evidence type="ECO:0000313" key="7">
    <source>
        <dbReference type="EMBL" id="KAG5386321.1"/>
    </source>
</evidence>
<evidence type="ECO:0000256" key="5">
    <source>
        <dbReference type="ARBA" id="ARBA00023157"/>
    </source>
</evidence>
<keyword evidence="2" id="KW-0929">Antimicrobial</keyword>
<evidence type="ECO:0000256" key="2">
    <source>
        <dbReference type="ARBA" id="ARBA00022529"/>
    </source>
</evidence>
<keyword evidence="6" id="KW-0732">Signal</keyword>
<evidence type="ECO:0000256" key="6">
    <source>
        <dbReference type="SAM" id="SignalP"/>
    </source>
</evidence>
<feature type="signal peptide" evidence="6">
    <location>
        <begin position="1"/>
        <end position="25"/>
    </location>
</feature>
<organism evidence="7 8">
    <name type="scientific">Brassica rapa subsp. trilocularis</name>
    <dbReference type="NCBI Taxonomy" id="1813537"/>
    <lineage>
        <taxon>Eukaryota</taxon>
        <taxon>Viridiplantae</taxon>
        <taxon>Streptophyta</taxon>
        <taxon>Embryophyta</taxon>
        <taxon>Tracheophyta</taxon>
        <taxon>Spermatophyta</taxon>
        <taxon>Magnoliopsida</taxon>
        <taxon>eudicotyledons</taxon>
        <taxon>Gunneridae</taxon>
        <taxon>Pentapetalae</taxon>
        <taxon>rosids</taxon>
        <taxon>malvids</taxon>
        <taxon>Brassicales</taxon>
        <taxon>Brassicaceae</taxon>
        <taxon>Brassiceae</taxon>
        <taxon>Brassica</taxon>
    </lineage>
</organism>
<evidence type="ECO:0000256" key="1">
    <source>
        <dbReference type="ARBA" id="ARBA00006722"/>
    </source>
</evidence>
<dbReference type="Pfam" id="PF25052">
    <property type="entry name" value="AtDEF-like"/>
    <property type="match status" value="1"/>
</dbReference>
<evidence type="ECO:0000256" key="4">
    <source>
        <dbReference type="ARBA" id="ARBA00022821"/>
    </source>
</evidence>